<sequence>MLGKRTSKTRSIPFGIGDAWNPKSFGTMKIVSWNVWGLGNPRTFMALRKVLKKHSPSLVFLSETKLRGRKVISLKRQLGFEGCFQVDCVGRSGGLLLLWKEEWVVSMLSFSLGHIDAWICEGCGP</sequence>
<accession>A0AAE0CLD6</accession>
<protein>
    <recommendedName>
        <fullName evidence="1">Endonuclease/exonuclease/phosphatase domain-containing protein</fullName>
    </recommendedName>
</protein>
<dbReference type="InterPro" id="IPR036691">
    <property type="entry name" value="Endo/exonu/phosph_ase_sf"/>
</dbReference>
<evidence type="ECO:0000313" key="2">
    <source>
        <dbReference type="EMBL" id="KAK2655391.1"/>
    </source>
</evidence>
<dbReference type="PANTHER" id="PTHR35218:SF9">
    <property type="entry name" value="ENDONUCLEASE_EXONUCLEASE_PHOSPHATASE DOMAIN-CONTAINING PROTEIN"/>
    <property type="match status" value="1"/>
</dbReference>
<gene>
    <name evidence="2" type="ORF">Ddye_008443</name>
</gene>
<dbReference type="InterPro" id="IPR005135">
    <property type="entry name" value="Endo/exonuclease/phosphatase"/>
</dbReference>
<dbReference type="GO" id="GO:0003824">
    <property type="term" value="F:catalytic activity"/>
    <property type="evidence" value="ECO:0007669"/>
    <property type="project" value="InterPro"/>
</dbReference>
<organism evidence="2 3">
    <name type="scientific">Dipteronia dyeriana</name>
    <dbReference type="NCBI Taxonomy" id="168575"/>
    <lineage>
        <taxon>Eukaryota</taxon>
        <taxon>Viridiplantae</taxon>
        <taxon>Streptophyta</taxon>
        <taxon>Embryophyta</taxon>
        <taxon>Tracheophyta</taxon>
        <taxon>Spermatophyta</taxon>
        <taxon>Magnoliopsida</taxon>
        <taxon>eudicotyledons</taxon>
        <taxon>Gunneridae</taxon>
        <taxon>Pentapetalae</taxon>
        <taxon>rosids</taxon>
        <taxon>malvids</taxon>
        <taxon>Sapindales</taxon>
        <taxon>Sapindaceae</taxon>
        <taxon>Hippocastanoideae</taxon>
        <taxon>Acereae</taxon>
        <taxon>Dipteronia</taxon>
    </lineage>
</organism>
<name>A0AAE0CLD6_9ROSI</name>
<dbReference type="Gene3D" id="3.60.10.10">
    <property type="entry name" value="Endonuclease/exonuclease/phosphatase"/>
    <property type="match status" value="1"/>
</dbReference>
<evidence type="ECO:0000259" key="1">
    <source>
        <dbReference type="Pfam" id="PF03372"/>
    </source>
</evidence>
<feature type="domain" description="Endonuclease/exonuclease/phosphatase" evidence="1">
    <location>
        <begin position="31"/>
        <end position="109"/>
    </location>
</feature>
<keyword evidence="3" id="KW-1185">Reference proteome</keyword>
<dbReference type="AlphaFoldDB" id="A0AAE0CLD6"/>
<dbReference type="PANTHER" id="PTHR35218">
    <property type="entry name" value="RNASE H DOMAIN-CONTAINING PROTEIN"/>
    <property type="match status" value="1"/>
</dbReference>
<dbReference type="EMBL" id="JANJYI010000003">
    <property type="protein sequence ID" value="KAK2655391.1"/>
    <property type="molecule type" value="Genomic_DNA"/>
</dbReference>
<reference evidence="2" key="1">
    <citation type="journal article" date="2023" name="Plant J.">
        <title>Genome sequences and population genomics provide insights into the demographic history, inbreeding, and mutation load of two 'living fossil' tree species of Dipteronia.</title>
        <authorList>
            <person name="Feng Y."/>
            <person name="Comes H.P."/>
            <person name="Chen J."/>
            <person name="Zhu S."/>
            <person name="Lu R."/>
            <person name="Zhang X."/>
            <person name="Li P."/>
            <person name="Qiu J."/>
            <person name="Olsen K.M."/>
            <person name="Qiu Y."/>
        </authorList>
    </citation>
    <scope>NUCLEOTIDE SEQUENCE</scope>
    <source>
        <strain evidence="2">KIB01</strain>
    </source>
</reference>
<dbReference type="Pfam" id="PF03372">
    <property type="entry name" value="Exo_endo_phos"/>
    <property type="match status" value="1"/>
</dbReference>
<proteinExistence type="predicted"/>
<dbReference type="SUPFAM" id="SSF56219">
    <property type="entry name" value="DNase I-like"/>
    <property type="match status" value="1"/>
</dbReference>
<comment type="caution">
    <text evidence="2">The sequence shown here is derived from an EMBL/GenBank/DDBJ whole genome shotgun (WGS) entry which is preliminary data.</text>
</comment>
<dbReference type="Proteomes" id="UP001280121">
    <property type="component" value="Unassembled WGS sequence"/>
</dbReference>
<evidence type="ECO:0000313" key="3">
    <source>
        <dbReference type="Proteomes" id="UP001280121"/>
    </source>
</evidence>